<comment type="caution">
    <text evidence="1">The sequence shown here is derived from an EMBL/GenBank/DDBJ whole genome shotgun (WGS) entry which is preliminary data.</text>
</comment>
<reference evidence="1" key="2">
    <citation type="submission" date="2021-10" db="EMBL/GenBank/DDBJ databases">
        <authorList>
            <person name="Piombo E."/>
        </authorList>
    </citation>
    <scope>NUCLEOTIDE SEQUENCE</scope>
</reference>
<organism evidence="1 2">
    <name type="scientific">Clonostachys rosea f. rosea IK726</name>
    <dbReference type="NCBI Taxonomy" id="1349383"/>
    <lineage>
        <taxon>Eukaryota</taxon>
        <taxon>Fungi</taxon>
        <taxon>Dikarya</taxon>
        <taxon>Ascomycota</taxon>
        <taxon>Pezizomycotina</taxon>
        <taxon>Sordariomycetes</taxon>
        <taxon>Hypocreomycetidae</taxon>
        <taxon>Hypocreales</taxon>
        <taxon>Bionectriaceae</taxon>
        <taxon>Clonostachys</taxon>
    </lineage>
</organism>
<evidence type="ECO:0000313" key="2">
    <source>
        <dbReference type="Proteomes" id="UP000836387"/>
    </source>
</evidence>
<proteinExistence type="predicted"/>
<keyword evidence="2" id="KW-1185">Reference proteome</keyword>
<dbReference type="Proteomes" id="UP000836387">
    <property type="component" value="Unassembled WGS sequence"/>
</dbReference>
<name>A0ACA9UAJ4_BIOOC</name>
<gene>
    <name evidence="1" type="ORF">CRV2_00020876</name>
</gene>
<accession>A0ACA9UAJ4</accession>
<reference evidence="1" key="1">
    <citation type="submission" date="2020-04" db="EMBL/GenBank/DDBJ databases">
        <authorList>
            <person name="Broberg M."/>
        </authorList>
    </citation>
    <scope>NUCLEOTIDE SEQUENCE</scope>
</reference>
<dbReference type="EMBL" id="CADEHS020000139">
    <property type="protein sequence ID" value="CAG9950082.1"/>
    <property type="molecule type" value="Genomic_DNA"/>
</dbReference>
<sequence>MASSTSARSKTLQSITLTKIRELEKQRERYETQKNQLLQDADSCADQLLRIRKLLDGVIKICPDQRDDSIQNIHHWLNQAKYDNSVPEELINQYEHSLRSKLDVPTRKLGLGHLYARLVTEWMDSSADDGQATSSSGKTRLRYSTARSSACRSYVTTLNKWSLSRSRQARRRLKSIFKIYLKPGHNEKATKNFEQLKQKVAARCRTLFERNNRAFDLVTLRWCIKGLLKEDLLSEEKQVILREFLDDDVVLDEIADVLNMRVSDIENWDWNVGPDGIPVLPRQQLNGKYRIWMDEDVLQAIFIYYFGTTLCILSQE</sequence>
<evidence type="ECO:0000313" key="1">
    <source>
        <dbReference type="EMBL" id="CAG9950082.1"/>
    </source>
</evidence>
<protein>
    <submittedName>
        <fullName evidence="1">Uncharacterized protein</fullName>
    </submittedName>
</protein>